<evidence type="ECO:0000313" key="3">
    <source>
        <dbReference type="Proteomes" id="UP000198729"/>
    </source>
</evidence>
<proteinExistence type="inferred from homology"/>
<accession>A0A1G5SH32</accession>
<dbReference type="PANTHER" id="PTHR38040:SF1">
    <property type="entry name" value="UBIQUINONE BIOSYNTHESIS ACCESSORY FACTOR UBIK"/>
    <property type="match status" value="1"/>
</dbReference>
<dbReference type="AlphaFoldDB" id="A0A1G5SH32"/>
<dbReference type="PANTHER" id="PTHR38040">
    <property type="entry name" value="UBIQUINONE BIOSYNTHESIS ACCESSORY FACTOR UBIK"/>
    <property type="match status" value="1"/>
</dbReference>
<comment type="similarity">
    <text evidence="1">Belongs to the UbiK family.</text>
</comment>
<dbReference type="STRING" id="51642.NSMM_590019"/>
<keyword evidence="1" id="KW-0831">Ubiquinone biosynthesis</keyword>
<comment type="subcellular location">
    <subcellularLocation>
        <location evidence="1">Cytoplasm</location>
    </subcellularLocation>
</comment>
<dbReference type="HAMAP" id="MF_02216">
    <property type="entry name" value="UbiK"/>
    <property type="match status" value="1"/>
</dbReference>
<dbReference type="GO" id="GO:0006744">
    <property type="term" value="P:ubiquinone biosynthetic process"/>
    <property type="evidence" value="ECO:0007669"/>
    <property type="project" value="UniProtKB-UniRule"/>
</dbReference>
<dbReference type="Proteomes" id="UP000198729">
    <property type="component" value="Unassembled WGS sequence"/>
</dbReference>
<name>A0A1G5SH32_9PROT</name>
<dbReference type="OrthoDB" id="5297354at2"/>
<evidence type="ECO:0000313" key="2">
    <source>
        <dbReference type="EMBL" id="SCZ86515.1"/>
    </source>
</evidence>
<keyword evidence="1" id="KW-0963">Cytoplasm</keyword>
<dbReference type="UniPathway" id="UPA00232"/>
<dbReference type="EMBL" id="FMWO01000068">
    <property type="protein sequence ID" value="SCZ86515.1"/>
    <property type="molecule type" value="Genomic_DNA"/>
</dbReference>
<keyword evidence="3" id="KW-1185">Reference proteome</keyword>
<comment type="function">
    <text evidence="1">Required for efficient ubiquinone (coenzyme Q) biosynthesis. UbiK is probably an accessory factor of Ubi enzymes and facilitates ubiquinone biosynthesis by acting as an assembly factor, a targeting factor, or both.</text>
</comment>
<dbReference type="RefSeq" id="WP_090287586.1">
    <property type="nucleotide sequence ID" value="NZ_FMWO01000068.1"/>
</dbReference>
<organism evidence="2 3">
    <name type="scientific">Nitrosomonas mobilis</name>
    <dbReference type="NCBI Taxonomy" id="51642"/>
    <lineage>
        <taxon>Bacteria</taxon>
        <taxon>Pseudomonadati</taxon>
        <taxon>Pseudomonadota</taxon>
        <taxon>Betaproteobacteria</taxon>
        <taxon>Nitrosomonadales</taxon>
        <taxon>Nitrosomonadaceae</taxon>
        <taxon>Nitrosomonas</taxon>
    </lineage>
</organism>
<sequence>MLDKNVLNEIGGKINEILANSPAKDVERNMRTMLSGIFTRLDLVTREEFEVQQEVTKRARIKIGELEDRINHLESLLRQQQAPAEKETASQLPE</sequence>
<reference evidence="2 3" key="1">
    <citation type="submission" date="2016-10" db="EMBL/GenBank/DDBJ databases">
        <authorList>
            <person name="de Groot N.N."/>
        </authorList>
    </citation>
    <scope>NUCLEOTIDE SEQUENCE [LARGE SCALE GENOMIC DNA]</scope>
    <source>
        <strain evidence="2">1</strain>
    </source>
</reference>
<dbReference type="Pfam" id="PF04380">
    <property type="entry name" value="BMFP"/>
    <property type="match status" value="1"/>
</dbReference>
<comment type="pathway">
    <text evidence="1">Cofactor biosynthesis; ubiquinone biosynthesis.</text>
</comment>
<dbReference type="GO" id="GO:0005737">
    <property type="term" value="C:cytoplasm"/>
    <property type="evidence" value="ECO:0007669"/>
    <property type="project" value="UniProtKB-SubCell"/>
</dbReference>
<protein>
    <recommendedName>
        <fullName evidence="1">Ubiquinone biosynthesis accessory factor UbiK</fullName>
    </recommendedName>
</protein>
<dbReference type="InterPro" id="IPR007475">
    <property type="entry name" value="UbiK"/>
</dbReference>
<gene>
    <name evidence="1" type="primary">ubiK</name>
    <name evidence="2" type="ORF">NSMM_590019</name>
</gene>
<evidence type="ECO:0000256" key="1">
    <source>
        <dbReference type="HAMAP-Rule" id="MF_02216"/>
    </source>
</evidence>